<comment type="subcellular location">
    <subcellularLocation>
        <location evidence="1">Cell membrane</location>
        <topology evidence="1">Multi-pass membrane protein</topology>
    </subcellularLocation>
</comment>
<feature type="transmembrane region" description="Helical" evidence="7">
    <location>
        <begin position="219"/>
        <end position="240"/>
    </location>
</feature>
<dbReference type="PANTHER" id="PTHR23517">
    <property type="entry name" value="RESISTANCE PROTEIN MDTM, PUTATIVE-RELATED-RELATED"/>
    <property type="match status" value="1"/>
</dbReference>
<dbReference type="EMBL" id="DWZD01000017">
    <property type="protein sequence ID" value="HJA78410.1"/>
    <property type="molecule type" value="Genomic_DNA"/>
</dbReference>
<dbReference type="PROSITE" id="PS50850">
    <property type="entry name" value="MFS"/>
    <property type="match status" value="1"/>
</dbReference>
<keyword evidence="4 7" id="KW-0812">Transmembrane</keyword>
<dbReference type="GO" id="GO:0005886">
    <property type="term" value="C:plasma membrane"/>
    <property type="evidence" value="ECO:0007669"/>
    <property type="project" value="UniProtKB-SubCell"/>
</dbReference>
<evidence type="ECO:0000256" key="6">
    <source>
        <dbReference type="ARBA" id="ARBA00023136"/>
    </source>
</evidence>
<organism evidence="9 10">
    <name type="scientific">Candidatus Desulfovibrio intestinavium</name>
    <dbReference type="NCBI Taxonomy" id="2838534"/>
    <lineage>
        <taxon>Bacteria</taxon>
        <taxon>Pseudomonadati</taxon>
        <taxon>Thermodesulfobacteriota</taxon>
        <taxon>Desulfovibrionia</taxon>
        <taxon>Desulfovibrionales</taxon>
        <taxon>Desulfovibrionaceae</taxon>
        <taxon>Desulfovibrio</taxon>
    </lineage>
</organism>
<protein>
    <submittedName>
        <fullName evidence="9">MFS transporter</fullName>
    </submittedName>
</protein>
<proteinExistence type="predicted"/>
<keyword evidence="6 7" id="KW-0472">Membrane</keyword>
<feature type="transmembrane region" description="Helical" evidence="7">
    <location>
        <begin position="246"/>
        <end position="268"/>
    </location>
</feature>
<feature type="transmembrane region" description="Helical" evidence="7">
    <location>
        <begin position="75"/>
        <end position="94"/>
    </location>
</feature>
<evidence type="ECO:0000256" key="4">
    <source>
        <dbReference type="ARBA" id="ARBA00022692"/>
    </source>
</evidence>
<dbReference type="InterPro" id="IPR020846">
    <property type="entry name" value="MFS_dom"/>
</dbReference>
<dbReference type="Proteomes" id="UP000823821">
    <property type="component" value="Unassembled WGS sequence"/>
</dbReference>
<dbReference type="Pfam" id="PF07690">
    <property type="entry name" value="MFS_1"/>
    <property type="match status" value="1"/>
</dbReference>
<feature type="transmembrane region" description="Helical" evidence="7">
    <location>
        <begin position="169"/>
        <end position="190"/>
    </location>
</feature>
<evidence type="ECO:0000256" key="3">
    <source>
        <dbReference type="ARBA" id="ARBA00022475"/>
    </source>
</evidence>
<feature type="transmembrane region" description="Helical" evidence="7">
    <location>
        <begin position="310"/>
        <end position="332"/>
    </location>
</feature>
<dbReference type="InterPro" id="IPR036259">
    <property type="entry name" value="MFS_trans_sf"/>
</dbReference>
<keyword evidence="3" id="KW-1003">Cell membrane</keyword>
<feature type="transmembrane region" description="Helical" evidence="7">
    <location>
        <begin position="280"/>
        <end position="304"/>
    </location>
</feature>
<dbReference type="Gene3D" id="1.20.1250.20">
    <property type="entry name" value="MFS general substrate transporter like domains"/>
    <property type="match status" value="2"/>
</dbReference>
<dbReference type="InterPro" id="IPR011701">
    <property type="entry name" value="MFS"/>
</dbReference>
<gene>
    <name evidence="9" type="ORF">H9784_02390</name>
</gene>
<dbReference type="PANTHER" id="PTHR23517:SF3">
    <property type="entry name" value="INTEGRAL MEMBRANE TRANSPORT PROTEIN"/>
    <property type="match status" value="1"/>
</dbReference>
<evidence type="ECO:0000256" key="7">
    <source>
        <dbReference type="SAM" id="Phobius"/>
    </source>
</evidence>
<evidence type="ECO:0000313" key="10">
    <source>
        <dbReference type="Proteomes" id="UP000823821"/>
    </source>
</evidence>
<dbReference type="AlphaFoldDB" id="A0A9D2HK44"/>
<dbReference type="InterPro" id="IPR050171">
    <property type="entry name" value="MFS_Transporters"/>
</dbReference>
<evidence type="ECO:0000256" key="1">
    <source>
        <dbReference type="ARBA" id="ARBA00004651"/>
    </source>
</evidence>
<dbReference type="PROSITE" id="PS51257">
    <property type="entry name" value="PROKAR_LIPOPROTEIN"/>
    <property type="match status" value="1"/>
</dbReference>
<name>A0A9D2HK44_9BACT</name>
<sequence length="414" mass="44981">MTRFQQLMRILTLGLTFSASCALPYVHIKFYDVIREVTQTTNNELGLLMTVFTAVGMLLYIPGGLLADRCSARKLLALSLGIVALCNFFFAFYHTYAIALFIWGVLAVAVNMIGWSALIKAVRESGGKDEQGRVFGSFYGSTGIFSSIIGFVGAAVYGSVAERVVGFQYMLIGQGVFAVVALLGVLFFVADRTPYNEHVETPVEAPLKSALKVLRLSSVWLMVLLIFCGYGLYIGIGYMTPYTTNVLGVSVTFGAVLGTIRAFGLRVFTGPFSGYVSDKIGSTALVMIFCFFALIVMLVVLLMLPVGTSSAIIILMTLLFSFFGLVGFTIMFSCMEEIRIPAQYTGMAVSVISLLGYVPDGLFGPLFGHWLDIYGNDGYAVIFHFLIALCVIGALTATLIYRRGRTLRAAAENA</sequence>
<evidence type="ECO:0000256" key="5">
    <source>
        <dbReference type="ARBA" id="ARBA00022989"/>
    </source>
</evidence>
<feature type="transmembrane region" description="Helical" evidence="7">
    <location>
        <begin position="379"/>
        <end position="401"/>
    </location>
</feature>
<keyword evidence="5 7" id="KW-1133">Transmembrane helix</keyword>
<reference evidence="9" key="1">
    <citation type="journal article" date="2021" name="PeerJ">
        <title>Extensive microbial diversity within the chicken gut microbiome revealed by metagenomics and culture.</title>
        <authorList>
            <person name="Gilroy R."/>
            <person name="Ravi A."/>
            <person name="Getino M."/>
            <person name="Pursley I."/>
            <person name="Horton D.L."/>
            <person name="Alikhan N.F."/>
            <person name="Baker D."/>
            <person name="Gharbi K."/>
            <person name="Hall N."/>
            <person name="Watson M."/>
            <person name="Adriaenssens E.M."/>
            <person name="Foster-Nyarko E."/>
            <person name="Jarju S."/>
            <person name="Secka A."/>
            <person name="Antonio M."/>
            <person name="Oren A."/>
            <person name="Chaudhuri R.R."/>
            <person name="La Ragione R."/>
            <person name="Hildebrand F."/>
            <person name="Pallen M.J."/>
        </authorList>
    </citation>
    <scope>NUCLEOTIDE SEQUENCE</scope>
    <source>
        <strain evidence="9">5032</strain>
    </source>
</reference>
<feature type="domain" description="Major facilitator superfamily (MFS) profile" evidence="8">
    <location>
        <begin position="1"/>
        <end position="405"/>
    </location>
</feature>
<evidence type="ECO:0000256" key="2">
    <source>
        <dbReference type="ARBA" id="ARBA00022448"/>
    </source>
</evidence>
<feature type="transmembrane region" description="Helical" evidence="7">
    <location>
        <begin position="134"/>
        <end position="157"/>
    </location>
</feature>
<dbReference type="SUPFAM" id="SSF103473">
    <property type="entry name" value="MFS general substrate transporter"/>
    <property type="match status" value="1"/>
</dbReference>
<keyword evidence="2" id="KW-0813">Transport</keyword>
<reference evidence="9" key="2">
    <citation type="submission" date="2021-04" db="EMBL/GenBank/DDBJ databases">
        <authorList>
            <person name="Gilroy R."/>
        </authorList>
    </citation>
    <scope>NUCLEOTIDE SEQUENCE</scope>
    <source>
        <strain evidence="9">5032</strain>
    </source>
</reference>
<dbReference type="GO" id="GO:0022857">
    <property type="term" value="F:transmembrane transporter activity"/>
    <property type="evidence" value="ECO:0007669"/>
    <property type="project" value="InterPro"/>
</dbReference>
<evidence type="ECO:0000259" key="8">
    <source>
        <dbReference type="PROSITE" id="PS50850"/>
    </source>
</evidence>
<accession>A0A9D2HK44</accession>
<feature type="transmembrane region" description="Helical" evidence="7">
    <location>
        <begin position="344"/>
        <end position="367"/>
    </location>
</feature>
<dbReference type="CDD" id="cd06174">
    <property type="entry name" value="MFS"/>
    <property type="match status" value="1"/>
</dbReference>
<evidence type="ECO:0000313" key="9">
    <source>
        <dbReference type="EMBL" id="HJA78410.1"/>
    </source>
</evidence>
<feature type="transmembrane region" description="Helical" evidence="7">
    <location>
        <begin position="46"/>
        <end position="63"/>
    </location>
</feature>
<comment type="caution">
    <text evidence="9">The sequence shown here is derived from an EMBL/GenBank/DDBJ whole genome shotgun (WGS) entry which is preliminary data.</text>
</comment>
<feature type="transmembrane region" description="Helical" evidence="7">
    <location>
        <begin position="100"/>
        <end position="122"/>
    </location>
</feature>